<keyword evidence="5" id="KW-1185">Reference proteome</keyword>
<accession>A0ABT7L719</accession>
<dbReference type="EMBL" id="JASTZU010000041">
    <property type="protein sequence ID" value="MDL4841621.1"/>
    <property type="molecule type" value="Genomic_DNA"/>
</dbReference>
<keyword evidence="1" id="KW-0560">Oxidoreductase</keyword>
<dbReference type="InterPro" id="IPR036291">
    <property type="entry name" value="NAD(P)-bd_dom_sf"/>
</dbReference>
<evidence type="ECO:0000259" key="3">
    <source>
        <dbReference type="Pfam" id="PF02826"/>
    </source>
</evidence>
<keyword evidence="2" id="KW-0520">NAD</keyword>
<comment type="caution">
    <text evidence="4">The sequence shown here is derived from an EMBL/GenBank/DDBJ whole genome shotgun (WGS) entry which is preliminary data.</text>
</comment>
<evidence type="ECO:0000313" key="5">
    <source>
        <dbReference type="Proteomes" id="UP001235343"/>
    </source>
</evidence>
<feature type="domain" description="D-isomer specific 2-hydroxyacid dehydrogenase NAD-binding" evidence="3">
    <location>
        <begin position="2"/>
        <end position="33"/>
    </location>
</feature>
<dbReference type="SUPFAM" id="SSF51735">
    <property type="entry name" value="NAD(P)-binding Rossmann-fold domains"/>
    <property type="match status" value="1"/>
</dbReference>
<dbReference type="PANTHER" id="PTHR43333:SF1">
    <property type="entry name" value="D-ISOMER SPECIFIC 2-HYDROXYACID DEHYDROGENASE NAD-BINDING DOMAIN-CONTAINING PROTEIN"/>
    <property type="match status" value="1"/>
</dbReference>
<dbReference type="Pfam" id="PF02826">
    <property type="entry name" value="2-Hacid_dh_C"/>
    <property type="match status" value="1"/>
</dbReference>
<dbReference type="Proteomes" id="UP001235343">
    <property type="component" value="Unassembled WGS sequence"/>
</dbReference>
<evidence type="ECO:0000313" key="4">
    <source>
        <dbReference type="EMBL" id="MDL4841621.1"/>
    </source>
</evidence>
<name>A0ABT7L719_9BACI</name>
<evidence type="ECO:0000256" key="1">
    <source>
        <dbReference type="ARBA" id="ARBA00023002"/>
    </source>
</evidence>
<protein>
    <submittedName>
        <fullName evidence="4">NAD(P)-dependent oxidoreductase</fullName>
    </submittedName>
</protein>
<proteinExistence type="predicted"/>
<reference evidence="4 5" key="1">
    <citation type="submission" date="2023-06" db="EMBL/GenBank/DDBJ databases">
        <title>Aquibacillus rhizosphaerae LR5S19.</title>
        <authorList>
            <person name="Sun J.-Q."/>
        </authorList>
    </citation>
    <scope>NUCLEOTIDE SEQUENCE [LARGE SCALE GENOMIC DNA]</scope>
    <source>
        <strain evidence="4 5">LR5S19</strain>
    </source>
</reference>
<dbReference type="Gene3D" id="3.40.50.720">
    <property type="entry name" value="NAD(P)-binding Rossmann-like Domain"/>
    <property type="match status" value="2"/>
</dbReference>
<evidence type="ECO:0000256" key="2">
    <source>
        <dbReference type="ARBA" id="ARBA00023027"/>
    </source>
</evidence>
<organism evidence="4 5">
    <name type="scientific">Aquibacillus rhizosphaerae</name>
    <dbReference type="NCBI Taxonomy" id="3051431"/>
    <lineage>
        <taxon>Bacteria</taxon>
        <taxon>Bacillati</taxon>
        <taxon>Bacillota</taxon>
        <taxon>Bacilli</taxon>
        <taxon>Bacillales</taxon>
        <taxon>Bacillaceae</taxon>
        <taxon>Aquibacillus</taxon>
    </lineage>
</organism>
<dbReference type="InterPro" id="IPR006140">
    <property type="entry name" value="D-isomer_DH_NAD-bd"/>
</dbReference>
<dbReference type="RefSeq" id="WP_285932920.1">
    <property type="nucleotide sequence ID" value="NZ_JASTZU010000041.1"/>
</dbReference>
<sequence>MAGAGLDVFQTEPLEKTNPLWNLDNVIITSHSAGFTKHFNKRVIEDILIPNLKNYQNGNQPAKI</sequence>
<dbReference type="PANTHER" id="PTHR43333">
    <property type="entry name" value="2-HACID_DH_C DOMAIN-CONTAINING PROTEIN"/>
    <property type="match status" value="1"/>
</dbReference>
<gene>
    <name evidence="4" type="ORF">QQS35_14365</name>
</gene>